<dbReference type="AlphaFoldDB" id="A0A8S2CLS0"/>
<name>A0A8S2CLS0_9BILA</name>
<dbReference type="Proteomes" id="UP000677228">
    <property type="component" value="Unassembled WGS sequence"/>
</dbReference>
<evidence type="ECO:0000313" key="2">
    <source>
        <dbReference type="EMBL" id="CAF3519969.1"/>
    </source>
</evidence>
<gene>
    <name evidence="1" type="ORF">OVA965_LOCUS1518</name>
    <name evidence="2" type="ORF">TMI583_LOCUS1518</name>
</gene>
<evidence type="ECO:0000313" key="3">
    <source>
        <dbReference type="Proteomes" id="UP000677228"/>
    </source>
</evidence>
<accession>A0A8S2CLS0</accession>
<comment type="caution">
    <text evidence="1">The sequence shown here is derived from an EMBL/GenBank/DDBJ whole genome shotgun (WGS) entry which is preliminary data.</text>
</comment>
<proteinExistence type="predicted"/>
<protein>
    <submittedName>
        <fullName evidence="1">Uncharacterized protein</fullName>
    </submittedName>
</protein>
<dbReference type="EMBL" id="CAJOBA010000283">
    <property type="protein sequence ID" value="CAF3519969.1"/>
    <property type="molecule type" value="Genomic_DNA"/>
</dbReference>
<organism evidence="1 3">
    <name type="scientific">Didymodactylos carnosus</name>
    <dbReference type="NCBI Taxonomy" id="1234261"/>
    <lineage>
        <taxon>Eukaryota</taxon>
        <taxon>Metazoa</taxon>
        <taxon>Spiralia</taxon>
        <taxon>Gnathifera</taxon>
        <taxon>Rotifera</taxon>
        <taxon>Eurotatoria</taxon>
        <taxon>Bdelloidea</taxon>
        <taxon>Philodinida</taxon>
        <taxon>Philodinidae</taxon>
        <taxon>Didymodactylos</taxon>
    </lineage>
</organism>
<reference evidence="1" key="1">
    <citation type="submission" date="2021-02" db="EMBL/GenBank/DDBJ databases">
        <authorList>
            <person name="Nowell W R."/>
        </authorList>
    </citation>
    <scope>NUCLEOTIDE SEQUENCE</scope>
</reference>
<evidence type="ECO:0000313" key="1">
    <source>
        <dbReference type="EMBL" id="CAF0742350.1"/>
    </source>
</evidence>
<dbReference type="EMBL" id="CAJNOK010000283">
    <property type="protein sequence ID" value="CAF0742350.1"/>
    <property type="molecule type" value="Genomic_DNA"/>
</dbReference>
<dbReference type="Proteomes" id="UP000682733">
    <property type="component" value="Unassembled WGS sequence"/>
</dbReference>
<sequence>MHRCLTDCTITLSFDQVLNIPSKYKHVDSDASRPLQKAVSNAAEDREESLQVKATNYMKNETPNTRLPRQVKTAATTTPKKTVPLKGACQPASALSNIQVSGK</sequence>